<dbReference type="InterPro" id="IPR058240">
    <property type="entry name" value="rSAM_sf"/>
</dbReference>
<protein>
    <submittedName>
        <fullName evidence="15">L-lysine 2,3-aminomutase</fullName>
    </submittedName>
</protein>
<keyword evidence="7 12" id="KW-0663">Pyridoxal phosphate</keyword>
<evidence type="ECO:0000256" key="9">
    <source>
        <dbReference type="ARBA" id="ARBA00023014"/>
    </source>
</evidence>
<keyword evidence="8" id="KW-0408">Iron</keyword>
<dbReference type="InterPro" id="IPR013785">
    <property type="entry name" value="Aldolase_TIM"/>
</dbReference>
<evidence type="ECO:0000256" key="12">
    <source>
        <dbReference type="PIRSR" id="PIRSR603739-50"/>
    </source>
</evidence>
<dbReference type="EMBL" id="FWXY01000016">
    <property type="protein sequence ID" value="SMC94798.1"/>
    <property type="molecule type" value="Genomic_DNA"/>
</dbReference>
<dbReference type="GO" id="GO:0046872">
    <property type="term" value="F:metal ion binding"/>
    <property type="evidence" value="ECO:0007669"/>
    <property type="project" value="UniProtKB-KW"/>
</dbReference>
<dbReference type="InterPro" id="IPR003739">
    <property type="entry name" value="Lys_aminomutase/Glu_NH3_mut"/>
</dbReference>
<dbReference type="SFLD" id="SFLDS00029">
    <property type="entry name" value="Radical_SAM"/>
    <property type="match status" value="1"/>
</dbReference>
<dbReference type="SFLD" id="SFLDG01070">
    <property type="entry name" value="PLP-dependent"/>
    <property type="match status" value="1"/>
</dbReference>
<evidence type="ECO:0000256" key="4">
    <source>
        <dbReference type="ARBA" id="ARBA00022485"/>
    </source>
</evidence>
<keyword evidence="10" id="KW-0413">Isomerase</keyword>
<dbReference type="AlphaFoldDB" id="A0A1W2DCU9"/>
<feature type="region of interest" description="Disordered" evidence="13">
    <location>
        <begin position="1"/>
        <end position="22"/>
    </location>
</feature>
<evidence type="ECO:0000259" key="14">
    <source>
        <dbReference type="PROSITE" id="PS51918"/>
    </source>
</evidence>
<dbReference type="InterPro" id="IPR025895">
    <property type="entry name" value="LAM_C_dom"/>
</dbReference>
<dbReference type="NCBIfam" id="TIGR00238">
    <property type="entry name" value="KamA family radical SAM protein"/>
    <property type="match status" value="1"/>
</dbReference>
<feature type="binding site" evidence="11">
    <location>
        <position position="121"/>
    </location>
    <ligand>
        <name>[4Fe-4S] cluster</name>
        <dbReference type="ChEBI" id="CHEBI:49883"/>
        <note>4Fe-4S-S-AdoMet</note>
    </ligand>
</feature>
<dbReference type="GO" id="GO:0051539">
    <property type="term" value="F:4 iron, 4 sulfur cluster binding"/>
    <property type="evidence" value="ECO:0007669"/>
    <property type="project" value="UniProtKB-KW"/>
</dbReference>
<accession>A0A1W2DCU9</accession>
<evidence type="ECO:0000256" key="8">
    <source>
        <dbReference type="ARBA" id="ARBA00023004"/>
    </source>
</evidence>
<evidence type="ECO:0000313" key="15">
    <source>
        <dbReference type="EMBL" id="SMC94798.1"/>
    </source>
</evidence>
<gene>
    <name evidence="15" type="ORF">SAMN02746065_116100</name>
</gene>
<comment type="similarity">
    <text evidence="3">Belongs to the radical SAM superfamily. KamA family.</text>
</comment>
<keyword evidence="5" id="KW-0949">S-adenosyl-L-methionine</keyword>
<evidence type="ECO:0000256" key="5">
    <source>
        <dbReference type="ARBA" id="ARBA00022691"/>
    </source>
</evidence>
<name>A0A1W2DCU9_9BACT</name>
<dbReference type="SUPFAM" id="SSF102114">
    <property type="entry name" value="Radical SAM enzymes"/>
    <property type="match status" value="1"/>
</dbReference>
<evidence type="ECO:0000256" key="10">
    <source>
        <dbReference type="ARBA" id="ARBA00023235"/>
    </source>
</evidence>
<dbReference type="GO" id="GO:0016853">
    <property type="term" value="F:isomerase activity"/>
    <property type="evidence" value="ECO:0007669"/>
    <property type="project" value="UniProtKB-KW"/>
</dbReference>
<keyword evidence="9 11" id="KW-0411">Iron-sulfur</keyword>
<dbReference type="PANTHER" id="PTHR30538">
    <property type="entry name" value="LYSINE 2,3-AMINOMUTASE-RELATED"/>
    <property type="match status" value="1"/>
</dbReference>
<feature type="binding site" evidence="11">
    <location>
        <position position="117"/>
    </location>
    <ligand>
        <name>[4Fe-4S] cluster</name>
        <dbReference type="ChEBI" id="CHEBI:49883"/>
        <note>4Fe-4S-S-AdoMet</note>
    </ligand>
</feature>
<sequence>MENSKLKPNQTHTEKSPWQNQVGQAITSPAQLPKGFNVDIKALTKVTRQYPMLISPYYLSLIENEQDPLWKQAVPDVRELEDEQNMEDPLAEEPQSPVPAVIHRYPGRVIFLVSNRCAMYCRHCMRKRKVGEEDLHFGKKSSKKIEEGLQYIQSNTAVNEVILSGGDPLLLGTEQLDRILSTLKTFDHVRIIRIHTRTLCTLPCRITDNLVMMLKKYQPLYINTHFNHPREITPESTKACEKLANAGISLGCQTVLLKGVNDDADIMGELMTRLLEIRVKPYYLHHPDPVAGTAHFRPDINVGFDIMKHMRGRLSGMCIPQYMIDLPGGEGKVPMLPDYVKSRSPKTIQVENYQGKICNYPL</sequence>
<keyword evidence="4 11" id="KW-0004">4Fe-4S</keyword>
<proteinExistence type="inferred from homology"/>
<dbReference type="Gene3D" id="3.20.20.70">
    <property type="entry name" value="Aldolase class I"/>
    <property type="match status" value="1"/>
</dbReference>
<dbReference type="CDD" id="cd01335">
    <property type="entry name" value="Radical_SAM"/>
    <property type="match status" value="1"/>
</dbReference>
<dbReference type="PANTHER" id="PTHR30538:SF1">
    <property type="entry name" value="L-LYSINE 2,3-AMINOMUTASE"/>
    <property type="match status" value="1"/>
</dbReference>
<evidence type="ECO:0000256" key="1">
    <source>
        <dbReference type="ARBA" id="ARBA00001933"/>
    </source>
</evidence>
<evidence type="ECO:0000256" key="2">
    <source>
        <dbReference type="ARBA" id="ARBA00001966"/>
    </source>
</evidence>
<dbReference type="Pfam" id="PF12544">
    <property type="entry name" value="LAM_C"/>
    <property type="match status" value="1"/>
</dbReference>
<reference evidence="15 16" key="1">
    <citation type="submission" date="2017-04" db="EMBL/GenBank/DDBJ databases">
        <authorList>
            <person name="Afonso C.L."/>
            <person name="Miller P.J."/>
            <person name="Scott M.A."/>
            <person name="Spackman E."/>
            <person name="Goraichik I."/>
            <person name="Dimitrov K.M."/>
            <person name="Suarez D.L."/>
            <person name="Swayne D.E."/>
        </authorList>
    </citation>
    <scope>NUCLEOTIDE SEQUENCE [LARGE SCALE GENOMIC DNA]</scope>
    <source>
        <strain evidence="15 16">DSM 3385</strain>
    </source>
</reference>
<dbReference type="PROSITE" id="PS51918">
    <property type="entry name" value="RADICAL_SAM"/>
    <property type="match status" value="1"/>
</dbReference>
<dbReference type="STRING" id="1121400.SAMN02746065_116100"/>
<dbReference type="PIRSF" id="PIRSF004911">
    <property type="entry name" value="DUF160"/>
    <property type="match status" value="1"/>
</dbReference>
<keyword evidence="6 11" id="KW-0479">Metal-binding</keyword>
<organism evidence="15 16">
    <name type="scientific">Desulfocicer vacuolatum DSM 3385</name>
    <dbReference type="NCBI Taxonomy" id="1121400"/>
    <lineage>
        <taxon>Bacteria</taxon>
        <taxon>Pseudomonadati</taxon>
        <taxon>Thermodesulfobacteriota</taxon>
        <taxon>Desulfobacteria</taxon>
        <taxon>Desulfobacterales</taxon>
        <taxon>Desulfobacteraceae</taxon>
        <taxon>Desulfocicer</taxon>
    </lineage>
</organism>
<feature type="domain" description="Radical SAM core" evidence="14">
    <location>
        <begin position="103"/>
        <end position="325"/>
    </location>
</feature>
<evidence type="ECO:0000256" key="13">
    <source>
        <dbReference type="SAM" id="MobiDB-lite"/>
    </source>
</evidence>
<dbReference type="Proteomes" id="UP000192418">
    <property type="component" value="Unassembled WGS sequence"/>
</dbReference>
<comment type="cofactor">
    <cofactor evidence="2">
        <name>[4Fe-4S] cluster</name>
        <dbReference type="ChEBI" id="CHEBI:49883"/>
    </cofactor>
</comment>
<comment type="cofactor">
    <cofactor evidence="1 12">
        <name>pyridoxal 5'-phosphate</name>
        <dbReference type="ChEBI" id="CHEBI:597326"/>
    </cofactor>
</comment>
<evidence type="ECO:0000256" key="7">
    <source>
        <dbReference type="ARBA" id="ARBA00022898"/>
    </source>
</evidence>
<evidence type="ECO:0000313" key="16">
    <source>
        <dbReference type="Proteomes" id="UP000192418"/>
    </source>
</evidence>
<feature type="modified residue" description="N6-(pyridoxal phosphate)lysine" evidence="12">
    <location>
        <position position="332"/>
    </location>
</feature>
<evidence type="ECO:0000256" key="11">
    <source>
        <dbReference type="PIRSR" id="PIRSR004911-1"/>
    </source>
</evidence>
<dbReference type="InterPro" id="IPR007197">
    <property type="entry name" value="rSAM"/>
</dbReference>
<feature type="binding site" evidence="11">
    <location>
        <position position="124"/>
    </location>
    <ligand>
        <name>[4Fe-4S] cluster</name>
        <dbReference type="ChEBI" id="CHEBI:49883"/>
        <note>4Fe-4S-S-AdoMet</note>
    </ligand>
</feature>
<keyword evidence="16" id="KW-1185">Reference proteome</keyword>
<dbReference type="Pfam" id="PF04055">
    <property type="entry name" value="Radical_SAM"/>
    <property type="match status" value="1"/>
</dbReference>
<evidence type="ECO:0000256" key="3">
    <source>
        <dbReference type="ARBA" id="ARBA00008703"/>
    </source>
</evidence>
<evidence type="ECO:0000256" key="6">
    <source>
        <dbReference type="ARBA" id="ARBA00022723"/>
    </source>
</evidence>